<protein>
    <submittedName>
        <fullName evidence="2">Uncharacterized protein</fullName>
    </submittedName>
</protein>
<gene>
    <name evidence="2" type="ORF">SEMRO_730_G194090.1</name>
</gene>
<feature type="region of interest" description="Disordered" evidence="1">
    <location>
        <begin position="108"/>
        <end position="154"/>
    </location>
</feature>
<sequence length="154" mass="16973">MSFEDNSEQISVSSGASFQIQLMRCGFLPQNSISSFDVKDLKDLDLNDESLGDNHPAEEDHSPKSRSSTGSARIRSMSPVPASNNKRRGGLRATLSFRLSRRNLLDSSNDDLESASLHHREPRGSKKSRELPARRGVQRTYSASKATPARQGSL</sequence>
<dbReference type="EMBL" id="CAICTM010000729">
    <property type="protein sequence ID" value="CAB9515662.1"/>
    <property type="molecule type" value="Genomic_DNA"/>
</dbReference>
<evidence type="ECO:0000313" key="2">
    <source>
        <dbReference type="EMBL" id="CAB9515662.1"/>
    </source>
</evidence>
<feature type="compositionally biased region" description="Basic and acidic residues" evidence="1">
    <location>
        <begin position="116"/>
        <end position="133"/>
    </location>
</feature>
<name>A0A9N8E6M8_9STRA</name>
<proteinExistence type="predicted"/>
<accession>A0A9N8E6M8</accession>
<keyword evidence="3" id="KW-1185">Reference proteome</keyword>
<dbReference type="Proteomes" id="UP001153069">
    <property type="component" value="Unassembled WGS sequence"/>
</dbReference>
<organism evidence="2 3">
    <name type="scientific">Seminavis robusta</name>
    <dbReference type="NCBI Taxonomy" id="568900"/>
    <lineage>
        <taxon>Eukaryota</taxon>
        <taxon>Sar</taxon>
        <taxon>Stramenopiles</taxon>
        <taxon>Ochrophyta</taxon>
        <taxon>Bacillariophyta</taxon>
        <taxon>Bacillariophyceae</taxon>
        <taxon>Bacillariophycidae</taxon>
        <taxon>Naviculales</taxon>
        <taxon>Naviculaceae</taxon>
        <taxon>Seminavis</taxon>
    </lineage>
</organism>
<comment type="caution">
    <text evidence="2">The sequence shown here is derived from an EMBL/GenBank/DDBJ whole genome shotgun (WGS) entry which is preliminary data.</text>
</comment>
<dbReference type="AlphaFoldDB" id="A0A9N8E6M8"/>
<reference evidence="2" key="1">
    <citation type="submission" date="2020-06" db="EMBL/GenBank/DDBJ databases">
        <authorList>
            <consortium name="Plant Systems Biology data submission"/>
        </authorList>
    </citation>
    <scope>NUCLEOTIDE SEQUENCE</scope>
    <source>
        <strain evidence="2">D6</strain>
    </source>
</reference>
<feature type="compositionally biased region" description="Polar residues" evidence="1">
    <location>
        <begin position="139"/>
        <end position="154"/>
    </location>
</feature>
<evidence type="ECO:0000256" key="1">
    <source>
        <dbReference type="SAM" id="MobiDB-lite"/>
    </source>
</evidence>
<feature type="region of interest" description="Disordered" evidence="1">
    <location>
        <begin position="46"/>
        <end position="93"/>
    </location>
</feature>
<evidence type="ECO:0000313" key="3">
    <source>
        <dbReference type="Proteomes" id="UP001153069"/>
    </source>
</evidence>